<dbReference type="RefSeq" id="WP_145276720.1">
    <property type="nucleotide sequence ID" value="NZ_CP036426.1"/>
</dbReference>
<evidence type="ECO:0008006" key="3">
    <source>
        <dbReference type="Google" id="ProtNLM"/>
    </source>
</evidence>
<accession>A0A518HBU6</accession>
<organism evidence="1 2">
    <name type="scientific">Tautonia plasticadhaerens</name>
    <dbReference type="NCBI Taxonomy" id="2527974"/>
    <lineage>
        <taxon>Bacteria</taxon>
        <taxon>Pseudomonadati</taxon>
        <taxon>Planctomycetota</taxon>
        <taxon>Planctomycetia</taxon>
        <taxon>Isosphaerales</taxon>
        <taxon>Isosphaeraceae</taxon>
        <taxon>Tautonia</taxon>
    </lineage>
</organism>
<dbReference type="AlphaFoldDB" id="A0A518HBU6"/>
<gene>
    <name evidence="1" type="ORF">ElP_62720</name>
</gene>
<evidence type="ECO:0000313" key="2">
    <source>
        <dbReference type="Proteomes" id="UP000317835"/>
    </source>
</evidence>
<sequence>MTAALGEYLGSDWPGRVRVFRLRRVRKVGGKVEAEVVLGITSLGPERADAAELLRLTRAHRGIENGLHGVRDGTSREDASRIRRGGSAQVMAIPRNVIIFCLGRSGHRNAAAATRHYVCHPEEAIELLSTPR</sequence>
<name>A0A518HBU6_9BACT</name>
<evidence type="ECO:0000313" key="1">
    <source>
        <dbReference type="EMBL" id="QDV38320.1"/>
    </source>
</evidence>
<dbReference type="OrthoDB" id="290868at2"/>
<proteinExistence type="predicted"/>
<protein>
    <recommendedName>
        <fullName evidence="3">Transposase IS4-like domain-containing protein</fullName>
    </recommendedName>
</protein>
<dbReference type="Proteomes" id="UP000317835">
    <property type="component" value="Chromosome"/>
</dbReference>
<keyword evidence="2" id="KW-1185">Reference proteome</keyword>
<reference evidence="1 2" key="1">
    <citation type="submission" date="2019-02" db="EMBL/GenBank/DDBJ databases">
        <title>Deep-cultivation of Planctomycetes and their phenomic and genomic characterization uncovers novel biology.</title>
        <authorList>
            <person name="Wiegand S."/>
            <person name="Jogler M."/>
            <person name="Boedeker C."/>
            <person name="Pinto D."/>
            <person name="Vollmers J."/>
            <person name="Rivas-Marin E."/>
            <person name="Kohn T."/>
            <person name="Peeters S.H."/>
            <person name="Heuer A."/>
            <person name="Rast P."/>
            <person name="Oberbeckmann S."/>
            <person name="Bunk B."/>
            <person name="Jeske O."/>
            <person name="Meyerdierks A."/>
            <person name="Storesund J.E."/>
            <person name="Kallscheuer N."/>
            <person name="Luecker S."/>
            <person name="Lage O.M."/>
            <person name="Pohl T."/>
            <person name="Merkel B.J."/>
            <person name="Hornburger P."/>
            <person name="Mueller R.-W."/>
            <person name="Bruemmer F."/>
            <person name="Labrenz M."/>
            <person name="Spormann A.M."/>
            <person name="Op den Camp H."/>
            <person name="Overmann J."/>
            <person name="Amann R."/>
            <person name="Jetten M.S.M."/>
            <person name="Mascher T."/>
            <person name="Medema M.H."/>
            <person name="Devos D.P."/>
            <person name="Kaster A.-K."/>
            <person name="Ovreas L."/>
            <person name="Rohde M."/>
            <person name="Galperin M.Y."/>
            <person name="Jogler C."/>
        </authorList>
    </citation>
    <scope>NUCLEOTIDE SEQUENCE [LARGE SCALE GENOMIC DNA]</scope>
    <source>
        <strain evidence="1 2">ElP</strain>
    </source>
</reference>
<dbReference type="KEGG" id="tpla:ElP_62720"/>
<dbReference type="EMBL" id="CP036426">
    <property type="protein sequence ID" value="QDV38320.1"/>
    <property type="molecule type" value="Genomic_DNA"/>
</dbReference>